<dbReference type="Proteomes" id="UP000276974">
    <property type="component" value="Segment"/>
</dbReference>
<feature type="coiled-coil region" evidence="1">
    <location>
        <begin position="493"/>
        <end position="520"/>
    </location>
</feature>
<evidence type="ECO:0000313" key="4">
    <source>
        <dbReference type="Proteomes" id="UP000276974"/>
    </source>
</evidence>
<evidence type="ECO:0000259" key="2">
    <source>
        <dbReference type="Pfam" id="PF23343"/>
    </source>
</evidence>
<evidence type="ECO:0000256" key="1">
    <source>
        <dbReference type="SAM" id="Coils"/>
    </source>
</evidence>
<dbReference type="EMBL" id="MH730557">
    <property type="protein sequence ID" value="AXU40222.1"/>
    <property type="molecule type" value="Genomic_DNA"/>
</dbReference>
<protein>
    <recommendedName>
        <fullName evidence="2">Replication-associated protein ORF2/G2P domain-containing protein</fullName>
    </recommendedName>
</protein>
<dbReference type="InterPro" id="IPR056906">
    <property type="entry name" value="ORF2/G2P_dom"/>
</dbReference>
<reference evidence="3 4" key="1">
    <citation type="submission" date="2018-08" db="EMBL/GenBank/DDBJ databases">
        <title>Complete genome sequence of Vibrio anguillarum PM2-like non-tailed bacteriophage phiNo16.</title>
        <authorList>
            <person name="Kalatzis P.G."/>
            <person name="Carstens A.B."/>
            <person name="Katharios P."/>
            <person name="Castillo D."/>
            <person name="Hansen L.H."/>
            <person name="Middelboe M."/>
        </authorList>
    </citation>
    <scope>NUCLEOTIDE SEQUENCE [LARGE SCALE GENOMIC DNA]</scope>
</reference>
<feature type="domain" description="Replication-associated protein ORF2/G2P" evidence="2">
    <location>
        <begin position="340"/>
        <end position="409"/>
    </location>
</feature>
<accession>A0A3G1SVL5</accession>
<keyword evidence="1" id="KW-0175">Coiled coil</keyword>
<name>A0A3G1SVL5_9VIRU</name>
<organism evidence="3 4">
    <name type="scientific">Vibrio phage fNo16</name>
    <dbReference type="NCBI Taxonomy" id="2315335"/>
    <lineage>
        <taxon>Viruses</taxon>
        <taxon>Varidnaviria</taxon>
        <taxon>Abadenavirae</taxon>
        <taxon>Produgelaviricota</taxon>
        <taxon>Belvinaviricetes</taxon>
        <taxon>Vinavirales</taxon>
        <taxon>Asemoviridae</taxon>
        <taxon>Elsinorevirus</taxon>
        <taxon>Elsinorevirus NO16</taxon>
    </lineage>
</organism>
<proteinExistence type="predicted"/>
<dbReference type="Pfam" id="PF23343">
    <property type="entry name" value="REP_ORF2-G2P"/>
    <property type="match status" value="1"/>
</dbReference>
<evidence type="ECO:0000313" key="3">
    <source>
        <dbReference type="EMBL" id="AXU40222.1"/>
    </source>
</evidence>
<sequence>MKHLYEPHPECEIPNQLSPQDVGYIVGAKQNFEITKKRLAAIDSGFFSAQNSDYIESENQKLRISEQLHHVRTKNTLTPERAARIEDAKRLGLSKGAKVRHRKNSMTERFATRNRRLSVSHGTITELGVNHDDDYQAPRKMQSGWVFNPDLSARRLEYVPSNQTRAYLMCREWSNQIKMQLVYHPAPQDAPPTNNGDRYTEKLSARAVRKIFESGAYVAATKGGFTTFLTLTFDDIQRSKLFATNSNIHLTSQGCEFTPITEDLRPYSPLQITLGNEVSRFLDSAKRVYQRGFSYKLSELKGQGNLTLGGDDISVDGHYKPAPLKSKDGLFELVGPARVAADFDYIWVAECPENEHGQPNPHVHVLLNWEVEENHFQAWADRLASIWGHGFANLKRIKTSMGAASYLVKALGYAAKGNNCEQGLIKGNRYNIARCSRAPNWDVLAAFDVDNMASIIRECGYKLEKWRKPLEKEINRKKFKKDELIKVFAIENKKGEKKKIFKLQSLIKRLETEITEHKEILKSRGAFARSDNIFSITFEGEQAAEKMDTFLNWAAGARRWSMKCDEINMDDIQQNALLQYSSEYQQFLERRADWQSQLNQMLPPLPDDEEVEIKHQMAMELMEDYEREIRKVA</sequence>
<keyword evidence="4" id="KW-1185">Reference proteome</keyword>
<gene>
    <name evidence="3" type="ORF">fNo16_0003</name>
</gene>